<dbReference type="Proteomes" id="UP000824007">
    <property type="component" value="Unassembled WGS sequence"/>
</dbReference>
<protein>
    <submittedName>
        <fullName evidence="1">Uncharacterized protein</fullName>
    </submittedName>
</protein>
<gene>
    <name evidence="1" type="ORF">H9831_04830</name>
</gene>
<evidence type="ECO:0000313" key="1">
    <source>
        <dbReference type="EMBL" id="HIY59992.1"/>
    </source>
</evidence>
<organism evidence="1 2">
    <name type="scientific">Candidatus Eisenbergiella pullistercoris</name>
    <dbReference type="NCBI Taxonomy" id="2838555"/>
    <lineage>
        <taxon>Bacteria</taxon>
        <taxon>Bacillati</taxon>
        <taxon>Bacillota</taxon>
        <taxon>Clostridia</taxon>
        <taxon>Lachnospirales</taxon>
        <taxon>Lachnospiraceae</taxon>
        <taxon>Eisenbergiella</taxon>
    </lineage>
</organism>
<evidence type="ECO:0000313" key="2">
    <source>
        <dbReference type="Proteomes" id="UP000824007"/>
    </source>
</evidence>
<reference evidence="1" key="2">
    <citation type="submission" date="2021-04" db="EMBL/GenBank/DDBJ databases">
        <authorList>
            <person name="Gilroy R."/>
        </authorList>
    </citation>
    <scope>NUCLEOTIDE SEQUENCE</scope>
    <source>
        <strain evidence="1">ChiSxjej3B15-24422</strain>
    </source>
</reference>
<dbReference type="AlphaFoldDB" id="A0A9D2C587"/>
<comment type="caution">
    <text evidence="1">The sequence shown here is derived from an EMBL/GenBank/DDBJ whole genome shotgun (WGS) entry which is preliminary data.</text>
</comment>
<accession>A0A9D2C587</accession>
<sequence>MNQHRKWLLLFLAALTAALLAVTALVLIVDPFFQYHAPLPGYPYKVDNQLSQNPGMARRLDYDSVLLGSSMTASFDTDWFTQILGLNTVKLSYNGALPRDEANILEIIFDAKQDTVKTVFMALDQNTLSADVDATKYPIPEYLYDKNPFNNIRYVLNKDVLLNYILKPLADPTERTDWNQLYKPWWTDQYYTKANVLMYYEPAPEAQEQMPEDLFLSGAAANLDVNICPYIEAHPETEFVFFYPPYSILYWNDVTRQKQLEAEIAELEYVTGRLLSYENVRMFCFQNQRDIVCDLNNYADYTHYHADVCRYIVECFADGACELTQENYREVFADLSALASAYDYEAIYDNWYE</sequence>
<name>A0A9D2C587_9FIRM</name>
<proteinExistence type="predicted"/>
<dbReference type="EMBL" id="DXDD01000064">
    <property type="protein sequence ID" value="HIY59992.1"/>
    <property type="molecule type" value="Genomic_DNA"/>
</dbReference>
<reference evidence="1" key="1">
    <citation type="journal article" date="2021" name="PeerJ">
        <title>Extensive microbial diversity within the chicken gut microbiome revealed by metagenomics and culture.</title>
        <authorList>
            <person name="Gilroy R."/>
            <person name="Ravi A."/>
            <person name="Getino M."/>
            <person name="Pursley I."/>
            <person name="Horton D.L."/>
            <person name="Alikhan N.F."/>
            <person name="Baker D."/>
            <person name="Gharbi K."/>
            <person name="Hall N."/>
            <person name="Watson M."/>
            <person name="Adriaenssens E.M."/>
            <person name="Foster-Nyarko E."/>
            <person name="Jarju S."/>
            <person name="Secka A."/>
            <person name="Antonio M."/>
            <person name="Oren A."/>
            <person name="Chaudhuri R.R."/>
            <person name="La Ragione R."/>
            <person name="Hildebrand F."/>
            <person name="Pallen M.J."/>
        </authorList>
    </citation>
    <scope>NUCLEOTIDE SEQUENCE</scope>
    <source>
        <strain evidence="1">ChiSxjej3B15-24422</strain>
    </source>
</reference>